<evidence type="ECO:0000313" key="3">
    <source>
        <dbReference type="Proteomes" id="UP000708208"/>
    </source>
</evidence>
<accession>A0A8J2L4M5</accession>
<dbReference type="GO" id="GO:0005549">
    <property type="term" value="F:odorant binding"/>
    <property type="evidence" value="ECO:0007669"/>
    <property type="project" value="InterPro"/>
</dbReference>
<dbReference type="Proteomes" id="UP000708208">
    <property type="component" value="Unassembled WGS sequence"/>
</dbReference>
<sequence length="151" mass="17050">MLTKILLILALSSMINANTGLDDVEPAKDMPCKHVVARLVKRQLAEITTCINTMEFKSKKDRAEKLACIIKCVGMREKIIAPDGKLDQAHADAFMKREIPPRLLPHAKPVLQKCFDLGVDMVDPTEEYCHSYKPTIKCVMDEVTKLCEEHE</sequence>
<reference evidence="2" key="1">
    <citation type="submission" date="2021-06" db="EMBL/GenBank/DDBJ databases">
        <authorList>
            <person name="Hodson N. C."/>
            <person name="Mongue J. A."/>
            <person name="Jaron S. K."/>
        </authorList>
    </citation>
    <scope>NUCLEOTIDE SEQUENCE</scope>
</reference>
<feature type="signal peptide" evidence="1">
    <location>
        <begin position="1"/>
        <end position="17"/>
    </location>
</feature>
<dbReference type="AlphaFoldDB" id="A0A8J2L4M5"/>
<evidence type="ECO:0000256" key="1">
    <source>
        <dbReference type="SAM" id="SignalP"/>
    </source>
</evidence>
<keyword evidence="1" id="KW-0732">Signal</keyword>
<comment type="caution">
    <text evidence="2">The sequence shown here is derived from an EMBL/GenBank/DDBJ whole genome shotgun (WGS) entry which is preliminary data.</text>
</comment>
<protein>
    <submittedName>
        <fullName evidence="2">Uncharacterized protein</fullName>
    </submittedName>
</protein>
<proteinExistence type="predicted"/>
<evidence type="ECO:0000313" key="2">
    <source>
        <dbReference type="EMBL" id="CAG7815493.1"/>
    </source>
</evidence>
<dbReference type="Pfam" id="PF01395">
    <property type="entry name" value="PBP_GOBP"/>
    <property type="match status" value="1"/>
</dbReference>
<name>A0A8J2L4M5_9HEXA</name>
<feature type="chain" id="PRO_5035312868" evidence="1">
    <location>
        <begin position="18"/>
        <end position="151"/>
    </location>
</feature>
<keyword evidence="3" id="KW-1185">Reference proteome</keyword>
<gene>
    <name evidence="2" type="ORF">AFUS01_LOCUS26169</name>
</gene>
<organism evidence="2 3">
    <name type="scientific">Allacma fusca</name>
    <dbReference type="NCBI Taxonomy" id="39272"/>
    <lineage>
        <taxon>Eukaryota</taxon>
        <taxon>Metazoa</taxon>
        <taxon>Ecdysozoa</taxon>
        <taxon>Arthropoda</taxon>
        <taxon>Hexapoda</taxon>
        <taxon>Collembola</taxon>
        <taxon>Symphypleona</taxon>
        <taxon>Sminthuridae</taxon>
        <taxon>Allacma</taxon>
    </lineage>
</organism>
<dbReference type="InterPro" id="IPR006170">
    <property type="entry name" value="PBP/GOBP"/>
</dbReference>
<dbReference type="EMBL" id="CAJVCH010345520">
    <property type="protein sequence ID" value="CAG7815493.1"/>
    <property type="molecule type" value="Genomic_DNA"/>
</dbReference>